<organism evidence="2 3">
    <name type="scientific">Funneliformis geosporum</name>
    <dbReference type="NCBI Taxonomy" id="1117311"/>
    <lineage>
        <taxon>Eukaryota</taxon>
        <taxon>Fungi</taxon>
        <taxon>Fungi incertae sedis</taxon>
        <taxon>Mucoromycota</taxon>
        <taxon>Glomeromycotina</taxon>
        <taxon>Glomeromycetes</taxon>
        <taxon>Glomerales</taxon>
        <taxon>Glomeraceae</taxon>
        <taxon>Funneliformis</taxon>
    </lineage>
</organism>
<evidence type="ECO:0000313" key="3">
    <source>
        <dbReference type="Proteomes" id="UP001153678"/>
    </source>
</evidence>
<accession>A0A9W4WSE5</accession>
<keyword evidence="1" id="KW-0472">Membrane</keyword>
<keyword evidence="1" id="KW-1133">Transmembrane helix</keyword>
<keyword evidence="1" id="KW-0812">Transmembrane</keyword>
<keyword evidence="3" id="KW-1185">Reference proteome</keyword>
<name>A0A9W4WSE5_9GLOM</name>
<dbReference type="Proteomes" id="UP001153678">
    <property type="component" value="Unassembled WGS sequence"/>
</dbReference>
<dbReference type="EMBL" id="CAMKVN010000506">
    <property type="protein sequence ID" value="CAI2168640.1"/>
    <property type="molecule type" value="Genomic_DNA"/>
</dbReference>
<feature type="transmembrane region" description="Helical" evidence="1">
    <location>
        <begin position="217"/>
        <end position="240"/>
    </location>
</feature>
<comment type="caution">
    <text evidence="2">The sequence shown here is derived from an EMBL/GenBank/DDBJ whole genome shotgun (WGS) entry which is preliminary data.</text>
</comment>
<dbReference type="OrthoDB" id="2383566at2759"/>
<evidence type="ECO:0000256" key="1">
    <source>
        <dbReference type="SAM" id="Phobius"/>
    </source>
</evidence>
<protein>
    <submittedName>
        <fullName evidence="2">1566_t:CDS:1</fullName>
    </submittedName>
</protein>
<proteinExistence type="predicted"/>
<dbReference type="AlphaFoldDB" id="A0A9W4WSE5"/>
<gene>
    <name evidence="2" type="ORF">FWILDA_LOCUS3681</name>
</gene>
<evidence type="ECO:0000313" key="2">
    <source>
        <dbReference type="EMBL" id="CAI2168640.1"/>
    </source>
</evidence>
<reference evidence="2" key="1">
    <citation type="submission" date="2022-08" db="EMBL/GenBank/DDBJ databases">
        <authorList>
            <person name="Kallberg Y."/>
            <person name="Tangrot J."/>
            <person name="Rosling A."/>
        </authorList>
    </citation>
    <scope>NUCLEOTIDE SEQUENCE</scope>
    <source>
        <strain evidence="2">Wild A</strain>
    </source>
</reference>
<sequence>MILRAGLIESANTFDESNVMINDKQKTCENSTSLPISTNGSSYENPVNVDKCAILDEIMNCTQEEPYCFVDGNILECGSTNRMGWRISPLDGLVLNHGQKPNSNCKLFNPPDQPSIKTIILELLSESAFGLGFKGRESAVWYNSFDYLGNCPLETQFCDKDLLICKNLFDSGKECSSSNQCFTRFCGKRDMNDPDDTTERVCVDNDEGITKKKDRTLTTVSCSVGFTMLFIVTILFIGSFRKKTKILFEKCEPIKPLLPPGGPNYSQSEFIAKHLSALHPNLTSKLSLDRSRPSSKNTIEKRETCSSDSLSVLLPPPPTISRDISLYYNPYINNFTNFYSGRNVSQSFRDSFDIYLAPYQTV</sequence>